<dbReference type="InterPro" id="IPR040676">
    <property type="entry name" value="DUF5641"/>
</dbReference>
<keyword evidence="4" id="KW-1185">Reference proteome</keyword>
<reference evidence="3 4" key="1">
    <citation type="submission" date="2015-09" db="EMBL/GenBank/DDBJ databases">
        <title>Trachymyrmex cornetzi WGS genome.</title>
        <authorList>
            <person name="Nygaard S."/>
            <person name="Hu H."/>
            <person name="Boomsma J."/>
            <person name="Zhang G."/>
        </authorList>
    </citation>
    <scope>NUCLEOTIDE SEQUENCE [LARGE SCALE GENOMIC DNA]</scope>
    <source>
        <strain evidence="3">Tcor2-1</strain>
        <tissue evidence="3">Whole body</tissue>
    </source>
</reference>
<dbReference type="Proteomes" id="UP000078492">
    <property type="component" value="Unassembled WGS sequence"/>
</dbReference>
<organism evidence="3 4">
    <name type="scientific">Trachymyrmex cornetzi</name>
    <dbReference type="NCBI Taxonomy" id="471704"/>
    <lineage>
        <taxon>Eukaryota</taxon>
        <taxon>Metazoa</taxon>
        <taxon>Ecdysozoa</taxon>
        <taxon>Arthropoda</taxon>
        <taxon>Hexapoda</taxon>
        <taxon>Insecta</taxon>
        <taxon>Pterygota</taxon>
        <taxon>Neoptera</taxon>
        <taxon>Endopterygota</taxon>
        <taxon>Hymenoptera</taxon>
        <taxon>Apocrita</taxon>
        <taxon>Aculeata</taxon>
        <taxon>Formicoidea</taxon>
        <taxon>Formicidae</taxon>
        <taxon>Myrmicinae</taxon>
        <taxon>Trachymyrmex</taxon>
    </lineage>
</organism>
<evidence type="ECO:0000259" key="2">
    <source>
        <dbReference type="Pfam" id="PF18701"/>
    </source>
</evidence>
<sequence length="455" mass="52444">MKLTFDIEKMYRQIRMDGMSPSSLLSTELWWNGPVWLSQDATEWCIRKSSMEQEIPEARGTATSATIQQETPETFNRYSTLNKLIQVQAYILRFIHNSRPDKCKRRGDLSTIEIDAATHSLVKMVQASAFSSELRQLLNHQSLPRSSKLLPLTPFLDEQQILRVGGRLQRANLPYSARHQMLLPSNHPFTKLLIENEHSRLLHLGSQTTLASIRQKFWPLNGRNIVRLTIRKCIKCFRSNPSVIQPIMGNLPRARVQVSRPFAHVGVDFCGPFYLRESKRRNSKTNKSYVAIFVCLATLLTTDEMLTLLIQIESILNSRPITVLSNDPNDLTYLSPGHFLIGDVFTDVPEPTLLNIQDSRLSRWQRVDQMRKRWSKDYLHQLQQRTKWRIEDINVTPGNMVLIKEDNTLPLHWPLGRVLEVHPGDDGIVRTATIKTSKGIFKRSANRLSLFPMEQ</sequence>
<evidence type="ECO:0000259" key="1">
    <source>
        <dbReference type="Pfam" id="PF17921"/>
    </source>
</evidence>
<dbReference type="PANTHER" id="PTHR47331:SF5">
    <property type="entry name" value="RIBONUCLEASE H"/>
    <property type="match status" value="1"/>
</dbReference>
<dbReference type="Pfam" id="PF17921">
    <property type="entry name" value="Integrase_H2C2"/>
    <property type="match status" value="1"/>
</dbReference>
<accession>A0A195E986</accession>
<dbReference type="InterPro" id="IPR041588">
    <property type="entry name" value="Integrase_H2C2"/>
</dbReference>
<evidence type="ECO:0000313" key="3">
    <source>
        <dbReference type="EMBL" id="KYN21382.1"/>
    </source>
</evidence>
<dbReference type="Pfam" id="PF18701">
    <property type="entry name" value="DUF5641"/>
    <property type="match status" value="1"/>
</dbReference>
<feature type="domain" description="DUF5641" evidence="2">
    <location>
        <begin position="362"/>
        <end position="450"/>
    </location>
</feature>
<dbReference type="PANTHER" id="PTHR47331">
    <property type="entry name" value="PHD-TYPE DOMAIN-CONTAINING PROTEIN"/>
    <property type="match status" value="1"/>
</dbReference>
<dbReference type="AlphaFoldDB" id="A0A195E986"/>
<protein>
    <recommendedName>
        <fullName evidence="5">DUF5641 domain-containing protein</fullName>
    </recommendedName>
</protein>
<name>A0A195E986_9HYME</name>
<dbReference type="EMBL" id="KQ979479">
    <property type="protein sequence ID" value="KYN21382.1"/>
    <property type="molecule type" value="Genomic_DNA"/>
</dbReference>
<dbReference type="STRING" id="471704.A0A195E986"/>
<feature type="domain" description="Integrase zinc-binding" evidence="1">
    <location>
        <begin position="188"/>
        <end position="242"/>
    </location>
</feature>
<evidence type="ECO:0008006" key="5">
    <source>
        <dbReference type="Google" id="ProtNLM"/>
    </source>
</evidence>
<evidence type="ECO:0000313" key="4">
    <source>
        <dbReference type="Proteomes" id="UP000078492"/>
    </source>
</evidence>
<proteinExistence type="predicted"/>
<gene>
    <name evidence="3" type="ORF">ALC57_06308</name>
</gene>